<dbReference type="EMBL" id="NARP01000013">
    <property type="protein sequence ID" value="OTP99832.1"/>
    <property type="molecule type" value="Genomic_DNA"/>
</dbReference>
<name>A0A242NI43_9GAMM</name>
<sequence>MNNQLMVLLIGGYGIVGKQVAALLNQYYPEIHLIIGGRNLTAATQFANSLSNATAINFDIHSPQLPSNVQPQIIVTLANDPDNKVLHFAIENQIAYLDITRWTDKLKTAITHTHSFSQLHAPIVFSSSWMAGIIDNIIIQYATKFSHVENIDINILYSMQDKAGINSVEYMDRMLIPFEVIIDGHTQSFMPFSDGKQVTFKKDKHFLVYRFDTPDQLILPLFIRAKSVSTRIGFNNNMINRFFHFLIRSGIWHLISGKSFNSFRQKLLYSPGKGDEHNILIEINGLDSLNNSIKSTLSITSPKGQSHLTAIGTFIQIHSILNKRLANQVYFGETLPDKDFVIKILKTEGINIDFNYGCV</sequence>
<dbReference type="AlphaFoldDB" id="A0A242NI43"/>
<dbReference type="Gene3D" id="3.30.360.10">
    <property type="entry name" value="Dihydrodipicolinate Reductase, domain 2"/>
    <property type="match status" value="1"/>
</dbReference>
<evidence type="ECO:0000313" key="2">
    <source>
        <dbReference type="EMBL" id="OTQ07937.1"/>
    </source>
</evidence>
<keyword evidence="3" id="KW-1185">Reference proteome</keyword>
<dbReference type="SUPFAM" id="SSF51735">
    <property type="entry name" value="NAD(P)-binding Rossmann-fold domains"/>
    <property type="match status" value="1"/>
</dbReference>
<evidence type="ECO:0000313" key="4">
    <source>
        <dbReference type="Proteomes" id="UP000194977"/>
    </source>
</evidence>
<dbReference type="OrthoDB" id="3518805at2"/>
<protein>
    <recommendedName>
        <fullName evidence="5">Saccharopine dehydrogenase</fullName>
    </recommendedName>
</protein>
<dbReference type="Gene3D" id="3.40.50.720">
    <property type="entry name" value="NAD(P)-binding Rossmann-like Domain"/>
    <property type="match status" value="1"/>
</dbReference>
<dbReference type="Proteomes" id="UP000194977">
    <property type="component" value="Unassembled WGS sequence"/>
</dbReference>
<accession>A0A242NI43</accession>
<organism evidence="1 4">
    <name type="scientific">Gilliamella apicola</name>
    <dbReference type="NCBI Taxonomy" id="1196095"/>
    <lineage>
        <taxon>Bacteria</taxon>
        <taxon>Pseudomonadati</taxon>
        <taxon>Pseudomonadota</taxon>
        <taxon>Gammaproteobacteria</taxon>
        <taxon>Orbales</taxon>
        <taxon>Orbaceae</taxon>
        <taxon>Gilliamella</taxon>
    </lineage>
</organism>
<dbReference type="EMBL" id="NART01000127">
    <property type="protein sequence ID" value="OTQ07937.1"/>
    <property type="molecule type" value="Genomic_DNA"/>
</dbReference>
<dbReference type="PANTHER" id="PTHR43796">
    <property type="entry name" value="CARBOXYNORSPERMIDINE SYNTHASE"/>
    <property type="match status" value="1"/>
</dbReference>
<evidence type="ECO:0000313" key="1">
    <source>
        <dbReference type="EMBL" id="OTP99832.1"/>
    </source>
</evidence>
<evidence type="ECO:0000313" key="3">
    <source>
        <dbReference type="Proteomes" id="UP000194800"/>
    </source>
</evidence>
<gene>
    <name evidence="2" type="ORF">B6C91_13850</name>
    <name evidence="1" type="ORF">B6D08_06200</name>
</gene>
<dbReference type="Proteomes" id="UP000194800">
    <property type="component" value="Unassembled WGS sequence"/>
</dbReference>
<dbReference type="RefSeq" id="WP_086272494.1">
    <property type="nucleotide sequence ID" value="NZ_MZNE01000015.1"/>
</dbReference>
<proteinExistence type="predicted"/>
<dbReference type="PANTHER" id="PTHR43796:SF2">
    <property type="entry name" value="CARBOXYNORSPERMIDINE SYNTHASE"/>
    <property type="match status" value="1"/>
</dbReference>
<dbReference type="InterPro" id="IPR036291">
    <property type="entry name" value="NAD(P)-bd_dom_sf"/>
</dbReference>
<reference evidence="3 4" key="1">
    <citation type="submission" date="2017-03" db="EMBL/GenBank/DDBJ databases">
        <title>Comparative genomics of honeybee gut symbionts reveal geographically distinct and subgroup specific antibiotic resistance.</title>
        <authorList>
            <person name="Ludvigsen J."/>
            <person name="Porcellato D."/>
            <person name="Labee-Lund T.M."/>
            <person name="Amdam G.V."/>
            <person name="Rudi K."/>
        </authorList>
    </citation>
    <scope>NUCLEOTIDE SEQUENCE [LARGE SCALE GENOMIC DNA]</scope>
    <source>
        <strain evidence="1 4">A-7-12</strain>
        <strain evidence="2 3">A-9-12</strain>
    </source>
</reference>
<comment type="caution">
    <text evidence="1">The sequence shown here is derived from an EMBL/GenBank/DDBJ whole genome shotgun (WGS) entry which is preliminary data.</text>
</comment>
<evidence type="ECO:0008006" key="5">
    <source>
        <dbReference type="Google" id="ProtNLM"/>
    </source>
</evidence>